<dbReference type="PANTHER" id="PTHR45036">
    <property type="entry name" value="METHYLTRANSFERASE LIKE 7B"/>
    <property type="match status" value="1"/>
</dbReference>
<evidence type="ECO:0000259" key="1">
    <source>
        <dbReference type="Pfam" id="PF08241"/>
    </source>
</evidence>
<dbReference type="SUPFAM" id="SSF53335">
    <property type="entry name" value="S-adenosyl-L-methionine-dependent methyltransferases"/>
    <property type="match status" value="1"/>
</dbReference>
<accession>A0A845ATL5</accession>
<feature type="domain" description="Methyltransferase type 11" evidence="1">
    <location>
        <begin position="42"/>
        <end position="137"/>
    </location>
</feature>
<gene>
    <name evidence="2" type="ORF">GRI94_11700</name>
</gene>
<dbReference type="Gene3D" id="3.40.50.150">
    <property type="entry name" value="Vaccinia Virus protein VP39"/>
    <property type="match status" value="1"/>
</dbReference>
<dbReference type="Pfam" id="PF08241">
    <property type="entry name" value="Methyltransf_11"/>
    <property type="match status" value="1"/>
</dbReference>
<proteinExistence type="predicted"/>
<dbReference type="InterPro" id="IPR052356">
    <property type="entry name" value="Thiol_S-MT"/>
</dbReference>
<dbReference type="GO" id="GO:0032259">
    <property type="term" value="P:methylation"/>
    <property type="evidence" value="ECO:0007669"/>
    <property type="project" value="UniProtKB-KW"/>
</dbReference>
<evidence type="ECO:0000313" key="3">
    <source>
        <dbReference type="Proteomes" id="UP000446786"/>
    </source>
</evidence>
<dbReference type="Proteomes" id="UP000446786">
    <property type="component" value="Unassembled WGS sequence"/>
</dbReference>
<dbReference type="EMBL" id="WTYE01000001">
    <property type="protein sequence ID" value="MXP32483.1"/>
    <property type="molecule type" value="Genomic_DNA"/>
</dbReference>
<sequence>MGLADWWDQHGVPRVIKFACGMPAIMKLRSQLVPMARGNVFEIGCGGGINQQFYNASAIDSYAGIDPGGKLLEYARAEAEKKGWKADIRDGIGEDIPFDDESFDTVVCTYTMCSVQDQAKVVSEMRRILKPGGRLLFLEHGRAPDAKVANWQETIEPYWKPFAGGCHLTRPITDAVRAGGLEVEPMGARYLPKTPKSIGWNEWGVGIKAGA</sequence>
<reference evidence="2 3" key="1">
    <citation type="submission" date="2019-12" db="EMBL/GenBank/DDBJ databases">
        <title>Genomic-based taxomic classification of the family Erythrobacteraceae.</title>
        <authorList>
            <person name="Xu L."/>
        </authorList>
    </citation>
    <scope>NUCLEOTIDE SEQUENCE [LARGE SCALE GENOMIC DNA]</scope>
    <source>
        <strain evidence="2 3">JCM 16677</strain>
    </source>
</reference>
<dbReference type="CDD" id="cd02440">
    <property type="entry name" value="AdoMet_MTases"/>
    <property type="match status" value="1"/>
</dbReference>
<protein>
    <submittedName>
        <fullName evidence="2">Methyltransferase domain-containing protein</fullName>
    </submittedName>
</protein>
<dbReference type="AlphaFoldDB" id="A0A845ATL5"/>
<evidence type="ECO:0000313" key="2">
    <source>
        <dbReference type="EMBL" id="MXP32483.1"/>
    </source>
</evidence>
<keyword evidence="2" id="KW-0489">Methyltransferase</keyword>
<keyword evidence="3" id="KW-1185">Reference proteome</keyword>
<comment type="caution">
    <text evidence="2">The sequence shown here is derived from an EMBL/GenBank/DDBJ whole genome shotgun (WGS) entry which is preliminary data.</text>
</comment>
<dbReference type="OrthoDB" id="9777830at2"/>
<dbReference type="PANTHER" id="PTHR45036:SF1">
    <property type="entry name" value="METHYLTRANSFERASE LIKE 7A"/>
    <property type="match status" value="1"/>
</dbReference>
<keyword evidence="2" id="KW-0808">Transferase</keyword>
<dbReference type="InterPro" id="IPR013216">
    <property type="entry name" value="Methyltransf_11"/>
</dbReference>
<dbReference type="InterPro" id="IPR029063">
    <property type="entry name" value="SAM-dependent_MTases_sf"/>
</dbReference>
<name>A0A845ATL5_9SPHN</name>
<dbReference type="GO" id="GO:0008757">
    <property type="term" value="F:S-adenosylmethionine-dependent methyltransferase activity"/>
    <property type="evidence" value="ECO:0007669"/>
    <property type="project" value="InterPro"/>
</dbReference>
<dbReference type="RefSeq" id="WP_160779818.1">
    <property type="nucleotide sequence ID" value="NZ_BAAAZF010000001.1"/>
</dbReference>
<organism evidence="2 3">
    <name type="scientific">Parerythrobacter jejuensis</name>
    <dbReference type="NCBI Taxonomy" id="795812"/>
    <lineage>
        <taxon>Bacteria</taxon>
        <taxon>Pseudomonadati</taxon>
        <taxon>Pseudomonadota</taxon>
        <taxon>Alphaproteobacteria</taxon>
        <taxon>Sphingomonadales</taxon>
        <taxon>Erythrobacteraceae</taxon>
        <taxon>Parerythrobacter</taxon>
    </lineage>
</organism>